<dbReference type="PANTHER" id="PTHR33800:SF7">
    <property type="entry name" value="DUF295 DOMAIN-CONTAINING PROTEIN"/>
    <property type="match status" value="1"/>
</dbReference>
<reference evidence="4" key="1">
    <citation type="journal article" date="2019" name="Nat. Commun.">
        <title>The genome of broomcorn millet.</title>
        <authorList>
            <person name="Zou C."/>
            <person name="Miki D."/>
            <person name="Li D."/>
            <person name="Tang Q."/>
            <person name="Xiao L."/>
            <person name="Rajput S."/>
            <person name="Deng P."/>
            <person name="Jia W."/>
            <person name="Huang R."/>
            <person name="Zhang M."/>
            <person name="Sun Y."/>
            <person name="Hu J."/>
            <person name="Fu X."/>
            <person name="Schnable P.S."/>
            <person name="Li F."/>
            <person name="Zhang H."/>
            <person name="Feng B."/>
            <person name="Zhu X."/>
            <person name="Liu R."/>
            <person name="Schnable J.C."/>
            <person name="Zhu J.-K."/>
            <person name="Zhang H."/>
        </authorList>
    </citation>
    <scope>NUCLEOTIDE SEQUENCE [LARGE SCALE GENOMIC DNA]</scope>
</reference>
<evidence type="ECO:0000256" key="1">
    <source>
        <dbReference type="SAM" id="SignalP"/>
    </source>
</evidence>
<evidence type="ECO:0000259" key="2">
    <source>
        <dbReference type="Pfam" id="PF03478"/>
    </source>
</evidence>
<name>A0A3L6PK40_PANMI</name>
<keyword evidence="1" id="KW-0732">Signal</keyword>
<organism evidence="3 4">
    <name type="scientific">Panicum miliaceum</name>
    <name type="common">Proso millet</name>
    <name type="synonym">Broomcorn millet</name>
    <dbReference type="NCBI Taxonomy" id="4540"/>
    <lineage>
        <taxon>Eukaryota</taxon>
        <taxon>Viridiplantae</taxon>
        <taxon>Streptophyta</taxon>
        <taxon>Embryophyta</taxon>
        <taxon>Tracheophyta</taxon>
        <taxon>Spermatophyta</taxon>
        <taxon>Magnoliopsida</taxon>
        <taxon>Liliopsida</taxon>
        <taxon>Poales</taxon>
        <taxon>Poaceae</taxon>
        <taxon>PACMAD clade</taxon>
        <taxon>Panicoideae</taxon>
        <taxon>Panicodae</taxon>
        <taxon>Paniceae</taxon>
        <taxon>Panicinae</taxon>
        <taxon>Panicum</taxon>
        <taxon>Panicum sect. Panicum</taxon>
    </lineage>
</organism>
<evidence type="ECO:0000313" key="3">
    <source>
        <dbReference type="EMBL" id="RLM60253.1"/>
    </source>
</evidence>
<sequence>MAIFWHLLLIMSFDTLAGRPGPEIEPIDNLDVAWSPSPIHTLFLEPASPQPHPSEIRDWGHLPDLLLGEVLQRLVPCLRSLSFFAATCRPWRRFLLASVSTLLHPGYGGRCANYYFLLHLHAWSPLVIRGTVTSPLAAAASPSPTLLSSARGHLILLVRPRGLLVLVDALTGAERLSLSLPSPHAPHHYATLTPNHLVLFVSKHAFASLPFPPANPVAAEWMHHRLPRAASLVASVVDFRGRVLGVTDRAQLLEFRCLDAAAPPDQEAVQMLTATGLPEASTFESWHFGPRLVVAGERLLLLLLMTDPAHRGATGQRAKVQKVSVRALHEMPDGTMRWEEVDTLGGYSVFVDCAGRSAIACADAAAYGEIAGNCIYFAEMTFYRGDSQRYWRSLTPWWKWEHSTAGAGENKDVTISRAWPSQTWVYPRLFFQT</sequence>
<protein>
    <recommendedName>
        <fullName evidence="2">KIB1-4 beta-propeller domain-containing protein</fullName>
    </recommendedName>
</protein>
<proteinExistence type="predicted"/>
<feature type="signal peptide" evidence="1">
    <location>
        <begin position="1"/>
        <end position="17"/>
    </location>
</feature>
<dbReference type="Pfam" id="PF03478">
    <property type="entry name" value="Beta-prop_KIB1-4"/>
    <property type="match status" value="1"/>
</dbReference>
<dbReference type="OrthoDB" id="661906at2759"/>
<accession>A0A3L6PK40</accession>
<dbReference type="EMBL" id="PQIB02000016">
    <property type="protein sequence ID" value="RLM60253.1"/>
    <property type="molecule type" value="Genomic_DNA"/>
</dbReference>
<dbReference type="Proteomes" id="UP000275267">
    <property type="component" value="Unassembled WGS sequence"/>
</dbReference>
<dbReference type="AlphaFoldDB" id="A0A3L6PK40"/>
<comment type="caution">
    <text evidence="3">The sequence shown here is derived from an EMBL/GenBank/DDBJ whole genome shotgun (WGS) entry which is preliminary data.</text>
</comment>
<keyword evidence="4" id="KW-1185">Reference proteome</keyword>
<gene>
    <name evidence="3" type="ORF">C2845_PM14G12410</name>
</gene>
<dbReference type="InterPro" id="IPR005174">
    <property type="entry name" value="KIB1-4_b-propeller"/>
</dbReference>
<feature type="chain" id="PRO_5018015441" description="KIB1-4 beta-propeller domain-containing protein" evidence="1">
    <location>
        <begin position="18"/>
        <end position="433"/>
    </location>
</feature>
<evidence type="ECO:0000313" key="4">
    <source>
        <dbReference type="Proteomes" id="UP000275267"/>
    </source>
</evidence>
<dbReference type="PANTHER" id="PTHR33800">
    <property type="entry name" value="OS06G0113600 PROTEIN"/>
    <property type="match status" value="1"/>
</dbReference>
<feature type="domain" description="KIB1-4 beta-propeller" evidence="2">
    <location>
        <begin position="143"/>
        <end position="383"/>
    </location>
</feature>